<gene>
    <name evidence="2" type="ORF">CJU81_18135</name>
</gene>
<dbReference type="InterPro" id="IPR016181">
    <property type="entry name" value="Acyl_CoA_acyltransferase"/>
</dbReference>
<evidence type="ECO:0000259" key="1">
    <source>
        <dbReference type="PROSITE" id="PS51186"/>
    </source>
</evidence>
<comment type="caution">
    <text evidence="2">The sequence shown here is derived from an EMBL/GenBank/DDBJ whole genome shotgun (WGS) entry which is preliminary data.</text>
</comment>
<proteinExistence type="predicted"/>
<dbReference type="SUPFAM" id="SSF55729">
    <property type="entry name" value="Acyl-CoA N-acyltransferases (Nat)"/>
    <property type="match status" value="1"/>
</dbReference>
<dbReference type="PROSITE" id="PS51186">
    <property type="entry name" value="GNAT"/>
    <property type="match status" value="1"/>
</dbReference>
<accession>A0A267A811</accession>
<dbReference type="EMBL" id="NQKQ01000023">
    <property type="protein sequence ID" value="PAA07924.1"/>
    <property type="molecule type" value="Genomic_DNA"/>
</dbReference>
<dbReference type="OrthoDB" id="6914428at2"/>
<sequence>MPKPRTGLKHQLLKSRARASASSVLANALPTPVAFKSIDSQALEALNDWGDDVHSLWEEVPIWKAKEPWSFDVSIWCGPQLCGLCFANPNQSRLRTRIVRLEGKPDSRHPLKNRIAALAMFAVEQYARQVGSQWLEIQEPAPGAMKVYQELGFQFDAFGRLVIALKKS</sequence>
<dbReference type="AlphaFoldDB" id="A0A267A811"/>
<dbReference type="GO" id="GO:0016747">
    <property type="term" value="F:acyltransferase activity, transferring groups other than amino-acyl groups"/>
    <property type="evidence" value="ECO:0007669"/>
    <property type="project" value="InterPro"/>
</dbReference>
<dbReference type="InterPro" id="IPR000182">
    <property type="entry name" value="GNAT_dom"/>
</dbReference>
<dbReference type="Proteomes" id="UP000215861">
    <property type="component" value="Unassembled WGS sequence"/>
</dbReference>
<organism evidence="2 3">
    <name type="scientific">Pseudomonas fragi</name>
    <dbReference type="NCBI Taxonomy" id="296"/>
    <lineage>
        <taxon>Bacteria</taxon>
        <taxon>Pseudomonadati</taxon>
        <taxon>Pseudomonadota</taxon>
        <taxon>Gammaproteobacteria</taxon>
        <taxon>Pseudomonadales</taxon>
        <taxon>Pseudomonadaceae</taxon>
        <taxon>Pseudomonas</taxon>
    </lineage>
</organism>
<protein>
    <recommendedName>
        <fullName evidence="1">N-acetyltransferase domain-containing protein</fullName>
    </recommendedName>
</protein>
<evidence type="ECO:0000313" key="3">
    <source>
        <dbReference type="Proteomes" id="UP000215861"/>
    </source>
</evidence>
<evidence type="ECO:0000313" key="2">
    <source>
        <dbReference type="EMBL" id="PAA07924.1"/>
    </source>
</evidence>
<feature type="domain" description="N-acetyltransferase" evidence="1">
    <location>
        <begin position="33"/>
        <end position="168"/>
    </location>
</feature>
<reference evidence="2 3" key="1">
    <citation type="submission" date="2017-08" db="EMBL/GenBank/DDBJ databases">
        <title>Genomic and metabolic characterisation of spoilage-associated Pseudomonas species.</title>
        <authorList>
            <person name="Stanborough T."/>
            <person name="Fegan N."/>
            <person name="Powell S.M."/>
            <person name="Singh T."/>
            <person name="Tamplin M.L."/>
            <person name="Chandry P.S."/>
        </authorList>
    </citation>
    <scope>NUCLEOTIDE SEQUENCE [LARGE SCALE GENOMIC DNA]</scope>
    <source>
        <strain evidence="2 3">F1801</strain>
    </source>
</reference>
<name>A0A267A811_PSEFR</name>